<reference evidence="2" key="1">
    <citation type="submission" date="2020-05" db="EMBL/GenBank/DDBJ databases">
        <authorList>
            <person name="Chiriac C."/>
            <person name="Salcher M."/>
            <person name="Ghai R."/>
            <person name="Kavagutti S V."/>
        </authorList>
    </citation>
    <scope>NUCLEOTIDE SEQUENCE</scope>
</reference>
<dbReference type="Gene3D" id="2.60.40.10">
    <property type="entry name" value="Immunoglobulins"/>
    <property type="match status" value="2"/>
</dbReference>
<dbReference type="Pfam" id="PF05345">
    <property type="entry name" value="He_PIG"/>
    <property type="match status" value="1"/>
</dbReference>
<dbReference type="AlphaFoldDB" id="A0A6J5YT88"/>
<name>A0A6J5YT88_9ZZZZ</name>
<feature type="domain" description="Fibronectin type-III" evidence="1">
    <location>
        <begin position="118"/>
        <end position="213"/>
    </location>
</feature>
<protein>
    <submittedName>
        <fullName evidence="2">Unannotated protein</fullName>
    </submittedName>
</protein>
<gene>
    <name evidence="2" type="ORF">UFOPK3574_00181</name>
</gene>
<dbReference type="CDD" id="cd00063">
    <property type="entry name" value="FN3"/>
    <property type="match status" value="1"/>
</dbReference>
<accession>A0A6J5YT88</accession>
<evidence type="ECO:0000259" key="1">
    <source>
        <dbReference type="PROSITE" id="PS50853"/>
    </source>
</evidence>
<dbReference type="Pfam" id="PF00041">
    <property type="entry name" value="fn3"/>
    <property type="match status" value="1"/>
</dbReference>
<sequence>MSTKKLAQILICAFVAPLLLVQTSESASGVLSQRKITICTNLKTGYKFISKTEKCNERFYETRTWYEKGAAPSGTPGFQLIEMTTCTSKGPAKQYIRVLTTCNPKIQTTTLWQRPLGPPEPPSIKSIDMDSFGTATLNIIPPTEDGGARVTSYEVRSNTDTIKSTFTPTQINAAKLSGLIPGTTYRFTVIAINAAGKSLESVTSKSITYTPPPPPVQVAPVQTLAGPAFTLSTSSETRRVNTIATGFTINSNGGAIASFSISPAAPDGMSFNTTTGAFSGTPRSVGSATTYTVTATNTTGSATQSFIFTVTAEVISVAAVSGVTVPIVGATPVTTVTAANGYTGTITWSGSPSTFAVSTIYTATINLSAASGYTLTGVTANFFTVAGATSVTHDANSGIITAEFPMTTWTLGAVGPGGGKIFYYSAAGFNCGPTFSASGSPTGGKCHYLEAAPKTWSGGSSDPRIAWASAGNWLDWVKGDQNFLYTSIGSGYLNSLDIQGQTGNVASSSAAVAARAYAPTVSGVTYSDWYLPSYGELFQLYLQKVLIGAEGVYWSSSDEWDSQAIELNFDDGTNNPPGKDEQLLVRPIRAF</sequence>
<dbReference type="InterPro" id="IPR013783">
    <property type="entry name" value="Ig-like_fold"/>
</dbReference>
<dbReference type="GO" id="GO:0005509">
    <property type="term" value="F:calcium ion binding"/>
    <property type="evidence" value="ECO:0007669"/>
    <property type="project" value="InterPro"/>
</dbReference>
<dbReference type="SUPFAM" id="SSF49313">
    <property type="entry name" value="Cadherin-like"/>
    <property type="match status" value="1"/>
</dbReference>
<dbReference type="SMART" id="SM00060">
    <property type="entry name" value="FN3"/>
    <property type="match status" value="1"/>
</dbReference>
<dbReference type="GO" id="GO:0016020">
    <property type="term" value="C:membrane"/>
    <property type="evidence" value="ECO:0007669"/>
    <property type="project" value="InterPro"/>
</dbReference>
<dbReference type="PROSITE" id="PS50853">
    <property type="entry name" value="FN3"/>
    <property type="match status" value="1"/>
</dbReference>
<proteinExistence type="predicted"/>
<dbReference type="SUPFAM" id="SSF49265">
    <property type="entry name" value="Fibronectin type III"/>
    <property type="match status" value="1"/>
</dbReference>
<organism evidence="2">
    <name type="scientific">freshwater metagenome</name>
    <dbReference type="NCBI Taxonomy" id="449393"/>
    <lineage>
        <taxon>unclassified sequences</taxon>
        <taxon>metagenomes</taxon>
        <taxon>ecological metagenomes</taxon>
    </lineage>
</organism>
<evidence type="ECO:0000313" key="2">
    <source>
        <dbReference type="EMBL" id="CAB4331159.1"/>
    </source>
</evidence>
<dbReference type="InterPro" id="IPR015919">
    <property type="entry name" value="Cadherin-like_sf"/>
</dbReference>
<dbReference type="InterPro" id="IPR003961">
    <property type="entry name" value="FN3_dom"/>
</dbReference>
<dbReference type="InterPro" id="IPR036116">
    <property type="entry name" value="FN3_sf"/>
</dbReference>
<dbReference type="EMBL" id="CAESAF010000008">
    <property type="protein sequence ID" value="CAB4331159.1"/>
    <property type="molecule type" value="Genomic_DNA"/>
</dbReference>